<dbReference type="InterPro" id="IPR000755">
    <property type="entry name" value="A_A_dipeptidase"/>
</dbReference>
<keyword evidence="5 9" id="KW-0862">Zinc</keyword>
<feature type="binding site" evidence="9">
    <location>
        <position position="140"/>
    </location>
    <ligand>
        <name>Zn(2+)</name>
        <dbReference type="ChEBI" id="CHEBI:29105"/>
        <note>catalytic</note>
    </ligand>
</feature>
<keyword evidence="7 9" id="KW-0482">Metalloprotease</keyword>
<comment type="cofactor">
    <cofactor evidence="9">
        <name>Zn(2+)</name>
        <dbReference type="ChEBI" id="CHEBI:29105"/>
    </cofactor>
    <text evidence="9">Binds 1 zinc ion per subunit.</text>
</comment>
<dbReference type="GO" id="GO:0006508">
    <property type="term" value="P:proteolysis"/>
    <property type="evidence" value="ECO:0007669"/>
    <property type="project" value="UniProtKB-KW"/>
</dbReference>
<feature type="active site" description="Proton donor/acceptor" evidence="9">
    <location>
        <position position="203"/>
    </location>
</feature>
<dbReference type="GO" id="GO:0071555">
    <property type="term" value="P:cell wall organization"/>
    <property type="evidence" value="ECO:0007669"/>
    <property type="project" value="UniProtKB-KW"/>
</dbReference>
<dbReference type="SUPFAM" id="SSF55166">
    <property type="entry name" value="Hedgehog/DD-peptidase"/>
    <property type="match status" value="1"/>
</dbReference>
<protein>
    <recommendedName>
        <fullName evidence="9 10">D-alanyl-D-alanine dipeptidase</fullName>
        <shortName evidence="9 10">D-Ala-D-Ala dipeptidase</shortName>
        <ecNumber evidence="9 10">3.4.13.22</ecNumber>
    </recommendedName>
</protein>
<keyword evidence="2 9" id="KW-0645">Protease</keyword>
<keyword evidence="3 9" id="KW-0479">Metal-binding</keyword>
<comment type="function">
    <text evidence="9 10">Catalyzes hydrolysis of the D-alanyl-D-alanine dipeptide.</text>
</comment>
<evidence type="ECO:0000256" key="8">
    <source>
        <dbReference type="ARBA" id="ARBA00023316"/>
    </source>
</evidence>
<dbReference type="GO" id="GO:0008270">
    <property type="term" value="F:zinc ion binding"/>
    <property type="evidence" value="ECO:0007669"/>
    <property type="project" value="UniProtKB-UniRule"/>
</dbReference>
<evidence type="ECO:0000313" key="12">
    <source>
        <dbReference type="Proteomes" id="UP000197781"/>
    </source>
</evidence>
<feature type="site" description="Transition state stabilizer" evidence="9">
    <location>
        <position position="85"/>
    </location>
</feature>
<dbReference type="PIRSF" id="PIRSF026671">
    <property type="entry name" value="AA_dipeptidase"/>
    <property type="match status" value="1"/>
</dbReference>
<dbReference type="Pfam" id="PF01427">
    <property type="entry name" value="Peptidase_M15"/>
    <property type="match status" value="1"/>
</dbReference>
<feature type="binding site" evidence="9">
    <location>
        <position position="206"/>
    </location>
    <ligand>
        <name>Zn(2+)</name>
        <dbReference type="ChEBI" id="CHEBI:29105"/>
        <note>catalytic</note>
    </ligand>
</feature>
<dbReference type="GO" id="GO:0008237">
    <property type="term" value="F:metallopeptidase activity"/>
    <property type="evidence" value="ECO:0007669"/>
    <property type="project" value="UniProtKB-KW"/>
</dbReference>
<keyword evidence="6 9" id="KW-0224">Dipeptidase</keyword>
<evidence type="ECO:0000313" key="11">
    <source>
        <dbReference type="EMBL" id="ASJ52314.1"/>
    </source>
</evidence>
<evidence type="ECO:0000256" key="7">
    <source>
        <dbReference type="ARBA" id="ARBA00023049"/>
    </source>
</evidence>
<evidence type="ECO:0000256" key="1">
    <source>
        <dbReference type="ARBA" id="ARBA00001362"/>
    </source>
</evidence>
<feature type="binding site" evidence="9">
    <location>
        <position position="133"/>
    </location>
    <ligand>
        <name>Zn(2+)</name>
        <dbReference type="ChEBI" id="CHEBI:29105"/>
        <note>catalytic</note>
    </ligand>
</feature>
<keyword evidence="8 10" id="KW-0961">Cell wall biogenesis/degradation</keyword>
<proteinExistence type="inferred from homology"/>
<dbReference type="GO" id="GO:0160237">
    <property type="term" value="F:D-Ala-D-Ala dipeptidase activity"/>
    <property type="evidence" value="ECO:0007669"/>
    <property type="project" value="UniProtKB-EC"/>
</dbReference>
<dbReference type="EMBL" id="CP018145">
    <property type="protein sequence ID" value="ASJ52314.1"/>
    <property type="molecule type" value="Genomic_DNA"/>
</dbReference>
<dbReference type="RefSeq" id="WP_088906232.1">
    <property type="nucleotide sequence ID" value="NZ_CP018145.1"/>
</dbReference>
<dbReference type="PANTHER" id="PTHR43126">
    <property type="entry name" value="D-ALANYL-D-ALANINE DIPEPTIDASE"/>
    <property type="match status" value="1"/>
</dbReference>
<evidence type="ECO:0000256" key="3">
    <source>
        <dbReference type="ARBA" id="ARBA00022723"/>
    </source>
</evidence>
<accession>A0A220MBE6</accession>
<dbReference type="PANTHER" id="PTHR43126:SF2">
    <property type="entry name" value="D-ALANYL-D-ALANINE DIPEPTIDASE"/>
    <property type="match status" value="1"/>
</dbReference>
<evidence type="ECO:0000256" key="10">
    <source>
        <dbReference type="PIRNR" id="PIRNR026671"/>
    </source>
</evidence>
<sequence length="230" mass="25878">MLFPPIPKIPDMVLPSPLPIKECGEPMIPLSSLAEQITVYPAYYHEGYAGTKPEAFLREGAARKLATAAAQLPVGYKLVVLDGWRSFEVQASLYARFREALLLQGWQEGPALTEELSKFVAYPTTDLSKPSPHLSGGAVDLTIAGPYGWLEMGTAFDDFSERAATRYYEELGHPTQKDIEIRDNRRLLYHLMTAAGFVNYPKEWWHFEYGTRTWGQKTQQEPIYGGVLSM</sequence>
<organism evidence="11 12">
    <name type="scientific">Brevibacillus formosus</name>
    <dbReference type="NCBI Taxonomy" id="54913"/>
    <lineage>
        <taxon>Bacteria</taxon>
        <taxon>Bacillati</taxon>
        <taxon>Bacillota</taxon>
        <taxon>Bacilli</taxon>
        <taxon>Bacillales</taxon>
        <taxon>Paenibacillaceae</taxon>
        <taxon>Brevibacillus</taxon>
    </lineage>
</organism>
<comment type="catalytic activity">
    <reaction evidence="1 9 10">
        <text>D-alanyl-D-alanine + H2O = 2 D-alanine</text>
        <dbReference type="Rhea" id="RHEA:20661"/>
        <dbReference type="ChEBI" id="CHEBI:15377"/>
        <dbReference type="ChEBI" id="CHEBI:57416"/>
        <dbReference type="ChEBI" id="CHEBI:57822"/>
        <dbReference type="EC" id="3.4.13.22"/>
    </reaction>
</comment>
<evidence type="ECO:0000256" key="4">
    <source>
        <dbReference type="ARBA" id="ARBA00022801"/>
    </source>
</evidence>
<dbReference type="Proteomes" id="UP000197781">
    <property type="component" value="Chromosome"/>
</dbReference>
<dbReference type="KEGG" id="bfm:BP422_01430"/>
<evidence type="ECO:0000256" key="5">
    <source>
        <dbReference type="ARBA" id="ARBA00022833"/>
    </source>
</evidence>
<reference evidence="11 12" key="1">
    <citation type="submission" date="2016-11" db="EMBL/GenBank/DDBJ databases">
        <authorList>
            <person name="Jaros S."/>
            <person name="Januszkiewicz K."/>
            <person name="Wedrychowicz H."/>
        </authorList>
    </citation>
    <scope>NUCLEOTIDE SEQUENCE [LARGE SCALE GENOMIC DNA]</scope>
    <source>
        <strain evidence="11 12">NF2</strain>
    </source>
</reference>
<dbReference type="AlphaFoldDB" id="A0A220MBE6"/>
<dbReference type="HAMAP" id="MF_01924">
    <property type="entry name" value="A_A_dipeptidase"/>
    <property type="match status" value="1"/>
</dbReference>
<dbReference type="InterPro" id="IPR009045">
    <property type="entry name" value="Zn_M74/Hedgehog-like"/>
</dbReference>
<evidence type="ECO:0000256" key="6">
    <source>
        <dbReference type="ARBA" id="ARBA00022997"/>
    </source>
</evidence>
<comment type="similarity">
    <text evidence="9 10">Belongs to the peptidase M15D family.</text>
</comment>
<gene>
    <name evidence="11" type="ORF">BP422_01430</name>
</gene>
<keyword evidence="4 9" id="KW-0378">Hydrolase</keyword>
<evidence type="ECO:0000256" key="9">
    <source>
        <dbReference type="HAMAP-Rule" id="MF_01924"/>
    </source>
</evidence>
<name>A0A220MBE6_9BACL</name>
<dbReference type="EC" id="3.4.13.22" evidence="9 10"/>
<dbReference type="Gene3D" id="3.30.1380.10">
    <property type="match status" value="1"/>
</dbReference>
<evidence type="ECO:0000256" key="2">
    <source>
        <dbReference type="ARBA" id="ARBA00022670"/>
    </source>
</evidence>